<gene>
    <name evidence="2" type="ORF">Harman_27660</name>
</gene>
<proteinExistence type="predicted"/>
<accession>A0A4C2EK25</accession>
<dbReference type="EMBL" id="BIXZ01000005">
    <property type="protein sequence ID" value="GCF14831.1"/>
    <property type="molecule type" value="Genomic_DNA"/>
</dbReference>
<dbReference type="Proteomes" id="UP000304382">
    <property type="component" value="Unassembled WGS sequence"/>
</dbReference>
<evidence type="ECO:0000259" key="1">
    <source>
        <dbReference type="Pfam" id="PF26033"/>
    </source>
</evidence>
<dbReference type="Pfam" id="PF26033">
    <property type="entry name" value="DUF8009"/>
    <property type="match status" value="1"/>
</dbReference>
<evidence type="ECO:0000313" key="2">
    <source>
        <dbReference type="EMBL" id="GCF14831.1"/>
    </source>
</evidence>
<dbReference type="InterPro" id="IPR058322">
    <property type="entry name" value="DUF8009"/>
</dbReference>
<dbReference type="AlphaFoldDB" id="A0A4C2EK25"/>
<comment type="caution">
    <text evidence="2">The sequence shown here is derived from an EMBL/GenBank/DDBJ whole genome shotgun (WGS) entry which is preliminary data.</text>
</comment>
<keyword evidence="3" id="KW-1185">Reference proteome</keyword>
<feature type="domain" description="DUF8009" evidence="1">
    <location>
        <begin position="7"/>
        <end position="140"/>
    </location>
</feature>
<name>A0A4C2EK25_9EURY</name>
<evidence type="ECO:0000313" key="3">
    <source>
        <dbReference type="Proteomes" id="UP000304382"/>
    </source>
</evidence>
<protein>
    <recommendedName>
        <fullName evidence="1">DUF8009 domain-containing protein</fullName>
    </recommendedName>
</protein>
<reference evidence="2 3" key="1">
    <citation type="submission" date="2019-02" db="EMBL/GenBank/DDBJ databases">
        <title>Haloarcula mannanilyticum sp. nov., a mannan degrading haloarchaeon isolated from commercial salt.</title>
        <authorList>
            <person name="Enomoto S."/>
            <person name="Shimane Y."/>
            <person name="Kamekura M."/>
            <person name="Ito T."/>
            <person name="Moriya O."/>
            <person name="Ihara K."/>
            <person name="Takahashi-Ando N."/>
            <person name="Fukushima Y."/>
            <person name="Yoshida Y."/>
            <person name="Usama R."/>
            <person name="Takai K."/>
            <person name="Minegishi H."/>
        </authorList>
    </citation>
    <scope>NUCLEOTIDE SEQUENCE [LARGE SCALE GENOMIC DNA]</scope>
    <source>
        <strain evidence="2 3">MD130-1</strain>
    </source>
</reference>
<organism evidence="2 3">
    <name type="scientific">Haloarcula mannanilytica</name>
    <dbReference type="NCBI Taxonomy" id="2509225"/>
    <lineage>
        <taxon>Archaea</taxon>
        <taxon>Methanobacteriati</taxon>
        <taxon>Methanobacteriota</taxon>
        <taxon>Stenosarchaea group</taxon>
        <taxon>Halobacteria</taxon>
        <taxon>Halobacteriales</taxon>
        <taxon>Haloarculaceae</taxon>
        <taxon>Haloarcula</taxon>
    </lineage>
</organism>
<sequence length="144" mass="15646">MEPTDSATDTDPTDIKSIAVSATDLVAAIEATADGSETVVRVTPPFSGRMRARLHVVQSDDSDDETLHIDPASLLTADAPAYPTPDDTADELRDADDETYSVERHRTYHEQRLAEWRASVPDHVVDSTTLGDRDQDVTVSLLGP</sequence>
<dbReference type="RefSeq" id="WP_137684387.1">
    <property type="nucleotide sequence ID" value="NZ_BIXZ01000005.1"/>
</dbReference>
<dbReference type="OrthoDB" id="199191at2157"/>